<sequence length="279" mass="31620">MSLPLAMGALAAPRTYRLTTTSHMRMNEAEEHNVYHTVARQTLLERKPNNTYRLAIEVLSFEAEKPSFFTALAADLNQVSNSLIIQTDIYGRLERIDNKAEMLKTWQRIKSGVVKKYAKQYSKAFFDAFERNIQVDGVFEKTLRHKGVHGVLLPGLYGYGYTPEAPVTTRRVLEQFINQVDLPLLMTTTAQHASSTDNDLDLQVTGALNEAAFRDDDLLRLFRAMADNPQLKVTLSAASTESYRLDSLTGWLRTAKQHLLAEVPGIYRNETQHELQTVD</sequence>
<keyword evidence="2" id="KW-1185">Reference proteome</keyword>
<gene>
    <name evidence="1" type="ORF">MTX78_19010</name>
</gene>
<evidence type="ECO:0000313" key="2">
    <source>
        <dbReference type="Proteomes" id="UP000831113"/>
    </source>
</evidence>
<protein>
    <submittedName>
        <fullName evidence="1">Uncharacterized protein</fullName>
    </submittedName>
</protein>
<reference evidence="1 2" key="1">
    <citation type="submission" date="2022-03" db="EMBL/GenBank/DDBJ databases">
        <title>Hymenobactersp. isolated from the air.</title>
        <authorList>
            <person name="Won M."/>
            <person name="Kwon S.-W."/>
        </authorList>
    </citation>
    <scope>NUCLEOTIDE SEQUENCE [LARGE SCALE GENOMIC DNA]</scope>
    <source>
        <strain evidence="1 2">KACC 21982</strain>
    </source>
</reference>
<dbReference type="EMBL" id="CP094669">
    <property type="protein sequence ID" value="UOG74199.1"/>
    <property type="molecule type" value="Genomic_DNA"/>
</dbReference>
<accession>A0ABY4CXG2</accession>
<evidence type="ECO:0000313" key="1">
    <source>
        <dbReference type="EMBL" id="UOG74199.1"/>
    </source>
</evidence>
<name>A0ABY4CXG2_9BACT</name>
<dbReference type="Proteomes" id="UP000831113">
    <property type="component" value="Chromosome"/>
</dbReference>
<proteinExistence type="predicted"/>
<dbReference type="RefSeq" id="WP_243797466.1">
    <property type="nucleotide sequence ID" value="NZ_CP094669.1"/>
</dbReference>
<organism evidence="1 2">
    <name type="scientific">Hymenobacter tibetensis</name>
    <dbReference type="NCBI Taxonomy" id="497967"/>
    <lineage>
        <taxon>Bacteria</taxon>
        <taxon>Pseudomonadati</taxon>
        <taxon>Bacteroidota</taxon>
        <taxon>Cytophagia</taxon>
        <taxon>Cytophagales</taxon>
        <taxon>Hymenobacteraceae</taxon>
        <taxon>Hymenobacter</taxon>
    </lineage>
</organism>